<organism evidence="2 3">
    <name type="scientific">Pleuronectes platessa</name>
    <name type="common">European plaice</name>
    <dbReference type="NCBI Taxonomy" id="8262"/>
    <lineage>
        <taxon>Eukaryota</taxon>
        <taxon>Metazoa</taxon>
        <taxon>Chordata</taxon>
        <taxon>Craniata</taxon>
        <taxon>Vertebrata</taxon>
        <taxon>Euteleostomi</taxon>
        <taxon>Actinopterygii</taxon>
        <taxon>Neopterygii</taxon>
        <taxon>Teleostei</taxon>
        <taxon>Neoteleostei</taxon>
        <taxon>Acanthomorphata</taxon>
        <taxon>Carangaria</taxon>
        <taxon>Pleuronectiformes</taxon>
        <taxon>Pleuronectoidei</taxon>
        <taxon>Pleuronectidae</taxon>
        <taxon>Pleuronectes</taxon>
    </lineage>
</organism>
<feature type="compositionally biased region" description="Pro residues" evidence="1">
    <location>
        <begin position="75"/>
        <end position="84"/>
    </location>
</feature>
<accession>A0A9N7V511</accession>
<name>A0A9N7V511_PLEPL</name>
<dbReference type="AlphaFoldDB" id="A0A9N7V511"/>
<keyword evidence="3" id="KW-1185">Reference proteome</keyword>
<evidence type="ECO:0000256" key="1">
    <source>
        <dbReference type="SAM" id="MobiDB-lite"/>
    </source>
</evidence>
<sequence length="156" mass="17087">MSPPLILVRRVDAAAADSPAHWITLVCLCVYVCVVRRSLGAAVRSLCRSNDARLRSMPAAAPPVRRESNGKTQHCPPPPNPPPHITTISAEWIAPFDMLTPPRPLISPPCTARRDRPGNRKMRPRLYRSAASSHVIALPAMQRLKATGQLAPLKLQ</sequence>
<evidence type="ECO:0000313" key="2">
    <source>
        <dbReference type="EMBL" id="CAB1442293.1"/>
    </source>
</evidence>
<protein>
    <submittedName>
        <fullName evidence="2">Uncharacterized protein</fullName>
    </submittedName>
</protein>
<dbReference type="Proteomes" id="UP001153269">
    <property type="component" value="Unassembled WGS sequence"/>
</dbReference>
<comment type="caution">
    <text evidence="2">The sequence shown here is derived from an EMBL/GenBank/DDBJ whole genome shotgun (WGS) entry which is preliminary data.</text>
</comment>
<proteinExistence type="predicted"/>
<dbReference type="EMBL" id="CADEAL010002813">
    <property type="protein sequence ID" value="CAB1442293.1"/>
    <property type="molecule type" value="Genomic_DNA"/>
</dbReference>
<reference evidence="2" key="1">
    <citation type="submission" date="2020-03" db="EMBL/GenBank/DDBJ databases">
        <authorList>
            <person name="Weist P."/>
        </authorList>
    </citation>
    <scope>NUCLEOTIDE SEQUENCE</scope>
</reference>
<gene>
    <name evidence="2" type="ORF">PLEPLA_LOCUS29974</name>
</gene>
<evidence type="ECO:0000313" key="3">
    <source>
        <dbReference type="Proteomes" id="UP001153269"/>
    </source>
</evidence>
<feature type="region of interest" description="Disordered" evidence="1">
    <location>
        <begin position="58"/>
        <end position="84"/>
    </location>
</feature>